<evidence type="ECO:0000313" key="2">
    <source>
        <dbReference type="Proteomes" id="UP000001572"/>
    </source>
</evidence>
<dbReference type="EMBL" id="CP000724">
    <property type="protein sequence ID" value="ABR49207.1"/>
    <property type="molecule type" value="Genomic_DNA"/>
</dbReference>
<dbReference type="Proteomes" id="UP000001572">
    <property type="component" value="Chromosome"/>
</dbReference>
<keyword evidence="2" id="KW-1185">Reference proteome</keyword>
<evidence type="ECO:0000313" key="1">
    <source>
        <dbReference type="EMBL" id="ABR49207.1"/>
    </source>
</evidence>
<gene>
    <name evidence="1" type="ordered locus">Amet_3067</name>
</gene>
<dbReference type="OrthoDB" id="1952574at2"/>
<name>A6TSN9_ALKMQ</name>
<protein>
    <submittedName>
        <fullName evidence="1">Uncharacterized protein</fullName>
    </submittedName>
</protein>
<reference evidence="2" key="1">
    <citation type="journal article" date="2016" name="Genome Announc.">
        <title>Complete genome sequence of Alkaliphilus metalliredigens strain QYMF, an alkaliphilic and metal-reducing bacterium isolated from borax-contaminated leachate ponds.</title>
        <authorList>
            <person name="Hwang C."/>
            <person name="Copeland A."/>
            <person name="Lucas S."/>
            <person name="Lapidus A."/>
            <person name="Barry K."/>
            <person name="Detter J.C."/>
            <person name="Glavina Del Rio T."/>
            <person name="Hammon N."/>
            <person name="Israni S."/>
            <person name="Dalin E."/>
            <person name="Tice H."/>
            <person name="Pitluck S."/>
            <person name="Chertkov O."/>
            <person name="Brettin T."/>
            <person name="Bruce D."/>
            <person name="Han C."/>
            <person name="Schmutz J."/>
            <person name="Larimer F."/>
            <person name="Land M.L."/>
            <person name="Hauser L."/>
            <person name="Kyrpides N."/>
            <person name="Mikhailova N."/>
            <person name="Ye Q."/>
            <person name="Zhou J."/>
            <person name="Richardson P."/>
            <person name="Fields M.W."/>
        </authorList>
    </citation>
    <scope>NUCLEOTIDE SEQUENCE [LARGE SCALE GENOMIC DNA]</scope>
    <source>
        <strain evidence="2">QYMF</strain>
    </source>
</reference>
<sequence>MSKVISLDEYVKQKKKKKQFSQDAARPLWFTEINDGIKGLALKDKDVILENVRYTYHDEYIYFVNVSRLTLEEYTFLTYIKEHIDLEEPFEVTHGVEFSKGYDLNGLTRNDWENIADIIVRTSLSATVDPFGLTLEPNDIADQYEWDTVLVDSTY</sequence>
<dbReference type="RefSeq" id="WP_012064173.1">
    <property type="nucleotide sequence ID" value="NC_009633.1"/>
</dbReference>
<dbReference type="HOGENOM" id="CLU_1691818_0_0_9"/>
<proteinExistence type="predicted"/>
<accession>A6TSN9</accession>
<dbReference type="KEGG" id="amt:Amet_3067"/>
<dbReference type="STRING" id="293826.Amet_3067"/>
<dbReference type="AlphaFoldDB" id="A6TSN9"/>
<organism evidence="1 2">
    <name type="scientific">Alkaliphilus metalliredigens (strain QYMF)</name>
    <dbReference type="NCBI Taxonomy" id="293826"/>
    <lineage>
        <taxon>Bacteria</taxon>
        <taxon>Bacillati</taxon>
        <taxon>Bacillota</taxon>
        <taxon>Clostridia</taxon>
        <taxon>Peptostreptococcales</taxon>
        <taxon>Natronincolaceae</taxon>
        <taxon>Alkaliphilus</taxon>
    </lineage>
</organism>